<protein>
    <submittedName>
        <fullName evidence="1">Pheromone binding protein 6</fullName>
    </submittedName>
</protein>
<proteinExistence type="evidence at transcript level"/>
<dbReference type="AlphaFoldDB" id="A0A1L3KPQ4"/>
<name>A0A1L3KPQ4_9CUCU</name>
<gene>
    <name evidence="1" type="primary">PBP6</name>
</gene>
<reference evidence="1" key="1">
    <citation type="submission" date="2016-09" db="EMBL/GenBank/DDBJ databases">
        <title>The developmental transcriptome of the bamboo snout beetle Cyrtotrachelus buqueti and insights into pheromone-binding proteins.</title>
        <authorList>
            <person name="Su T."/>
            <person name="Yang H."/>
        </authorList>
    </citation>
    <scope>NUCLEOTIDE SEQUENCE</scope>
</reference>
<sequence>MTAGVKLLTNNRETSIGRKRNLLIPRIEEGQSTRRSISHDSLMQFFDIERSVVIWEPSIGRGSISLLDLFSCGLGSWCCWWCFIRGTLGTSCFHFMANLSYHVWSETALINLHHGIFFNESVFTAAKSRYNVYIYD</sequence>
<accession>A0A1L3KPQ4</accession>
<organism evidence="1">
    <name type="scientific">Cyrtotrachelus buqueti</name>
    <dbReference type="NCBI Taxonomy" id="1892066"/>
    <lineage>
        <taxon>Eukaryota</taxon>
        <taxon>Metazoa</taxon>
        <taxon>Ecdysozoa</taxon>
        <taxon>Arthropoda</taxon>
        <taxon>Hexapoda</taxon>
        <taxon>Insecta</taxon>
        <taxon>Pterygota</taxon>
        <taxon>Neoptera</taxon>
        <taxon>Endopterygota</taxon>
        <taxon>Coleoptera</taxon>
        <taxon>Polyphaga</taxon>
        <taxon>Cucujiformia</taxon>
        <taxon>Curculionidae</taxon>
        <taxon>Dryophthorinae</taxon>
        <taxon>Cyrtotrachelus</taxon>
    </lineage>
</organism>
<evidence type="ECO:0000313" key="1">
    <source>
        <dbReference type="EMBL" id="APG79367.1"/>
    </source>
</evidence>
<dbReference type="EMBL" id="KX814426">
    <property type="protein sequence ID" value="APG79367.1"/>
    <property type="molecule type" value="mRNA"/>
</dbReference>